<sequence length="324" mass="34948">MLLDWTQAGLVICTNGNSMQCALQAPGFSTFYVLSGEFLFLTPSTHTDKFKTTWFEEKWLRFLTQKPLAPGCLRIMALLELLLVGLLSLVSSVYGNGEGWSNAHATFYGGGDASGTMGGACGYGNLYSQGYGTNTAALSTALFNNGLSCGACFQIRCASDPKWCLPGSIVVTATNFCPPNNALPNNAGGWCNPPQQHFDLSQPVFQRIAQYRAGIVPVAYRRVPCRKKGGIRFTINGHSYFNLVLITNVGGAGDVHAVSIKGSKTGWQPMSRNWGQNWQSNTNLNGQSLSFKVTTSDGRTLVSNNVVPAGWSFSQTFSGLQFST</sequence>
<reference evidence="2" key="1">
    <citation type="journal article" date="2023" name="G3 (Bethesda)">
        <title>Genome assembly and association tests identify interacting loci associated with vigor, precocity, and sex in interspecific pistachio rootstocks.</title>
        <authorList>
            <person name="Palmer W."/>
            <person name="Jacygrad E."/>
            <person name="Sagayaradj S."/>
            <person name="Cavanaugh K."/>
            <person name="Han R."/>
            <person name="Bertier L."/>
            <person name="Beede B."/>
            <person name="Kafkas S."/>
            <person name="Golino D."/>
            <person name="Preece J."/>
            <person name="Michelmore R."/>
        </authorList>
    </citation>
    <scope>NUCLEOTIDE SEQUENCE [LARGE SCALE GENOMIC DNA]</scope>
</reference>
<evidence type="ECO:0000313" key="2">
    <source>
        <dbReference type="Proteomes" id="UP001164250"/>
    </source>
</evidence>
<protein>
    <submittedName>
        <fullName evidence="1">Uncharacterized protein</fullName>
    </submittedName>
</protein>
<accession>A0ACC1C3B7</accession>
<organism evidence="1 2">
    <name type="scientific">Pistacia atlantica</name>
    <dbReference type="NCBI Taxonomy" id="434234"/>
    <lineage>
        <taxon>Eukaryota</taxon>
        <taxon>Viridiplantae</taxon>
        <taxon>Streptophyta</taxon>
        <taxon>Embryophyta</taxon>
        <taxon>Tracheophyta</taxon>
        <taxon>Spermatophyta</taxon>
        <taxon>Magnoliopsida</taxon>
        <taxon>eudicotyledons</taxon>
        <taxon>Gunneridae</taxon>
        <taxon>Pentapetalae</taxon>
        <taxon>rosids</taxon>
        <taxon>malvids</taxon>
        <taxon>Sapindales</taxon>
        <taxon>Anacardiaceae</taxon>
        <taxon>Pistacia</taxon>
    </lineage>
</organism>
<keyword evidence="2" id="KW-1185">Reference proteome</keyword>
<dbReference type="Proteomes" id="UP001164250">
    <property type="component" value="Chromosome 2"/>
</dbReference>
<proteinExistence type="predicted"/>
<name>A0ACC1C3B7_9ROSI</name>
<comment type="caution">
    <text evidence="1">The sequence shown here is derived from an EMBL/GenBank/DDBJ whole genome shotgun (WGS) entry which is preliminary data.</text>
</comment>
<evidence type="ECO:0000313" key="1">
    <source>
        <dbReference type="EMBL" id="KAJ0106517.1"/>
    </source>
</evidence>
<dbReference type="EMBL" id="CM047898">
    <property type="protein sequence ID" value="KAJ0106517.1"/>
    <property type="molecule type" value="Genomic_DNA"/>
</dbReference>
<gene>
    <name evidence="1" type="ORF">Patl1_18777</name>
</gene>